<dbReference type="InterPro" id="IPR013955">
    <property type="entry name" value="Rep_factor-A_C"/>
</dbReference>
<feature type="compositionally biased region" description="Basic and acidic residues" evidence="6">
    <location>
        <begin position="541"/>
        <end position="553"/>
    </location>
</feature>
<organism evidence="9 10">
    <name type="scientific">Artemisia annua</name>
    <name type="common">Sweet wormwood</name>
    <dbReference type="NCBI Taxonomy" id="35608"/>
    <lineage>
        <taxon>Eukaryota</taxon>
        <taxon>Viridiplantae</taxon>
        <taxon>Streptophyta</taxon>
        <taxon>Embryophyta</taxon>
        <taxon>Tracheophyta</taxon>
        <taxon>Spermatophyta</taxon>
        <taxon>Magnoliopsida</taxon>
        <taxon>eudicotyledons</taxon>
        <taxon>Gunneridae</taxon>
        <taxon>Pentapetalae</taxon>
        <taxon>asterids</taxon>
        <taxon>campanulids</taxon>
        <taxon>Asterales</taxon>
        <taxon>Asteraceae</taxon>
        <taxon>Asteroideae</taxon>
        <taxon>Anthemideae</taxon>
        <taxon>Artemisiinae</taxon>
        <taxon>Artemisia</taxon>
    </lineage>
</organism>
<dbReference type="AlphaFoldDB" id="A0A2U1KZZ6"/>
<evidence type="ECO:0000256" key="2">
    <source>
        <dbReference type="ARBA" id="ARBA00022723"/>
    </source>
</evidence>
<dbReference type="CDD" id="cd04476">
    <property type="entry name" value="RPA1_DBD_C"/>
    <property type="match status" value="1"/>
</dbReference>
<dbReference type="GO" id="GO:0003677">
    <property type="term" value="F:DNA binding"/>
    <property type="evidence" value="ECO:0007669"/>
    <property type="project" value="UniProtKB-KW"/>
</dbReference>
<keyword evidence="2" id="KW-0479">Metal-binding</keyword>
<evidence type="ECO:0000313" key="10">
    <source>
        <dbReference type="Proteomes" id="UP000245207"/>
    </source>
</evidence>
<protein>
    <submittedName>
        <fullName evidence="9">Nucleic acid-binding, OB-fold protein</fullName>
    </submittedName>
</protein>
<dbReference type="CDD" id="cd04481">
    <property type="entry name" value="RPA1_DBD_B_like"/>
    <property type="match status" value="1"/>
</dbReference>
<dbReference type="Pfam" id="PF08646">
    <property type="entry name" value="Rep_fac-A_C"/>
    <property type="match status" value="1"/>
</dbReference>
<dbReference type="EMBL" id="PKPP01012502">
    <property type="protein sequence ID" value="PWA42284.1"/>
    <property type="molecule type" value="Genomic_DNA"/>
</dbReference>
<dbReference type="GO" id="GO:0008270">
    <property type="term" value="F:zinc ion binding"/>
    <property type="evidence" value="ECO:0007669"/>
    <property type="project" value="UniProtKB-KW"/>
</dbReference>
<gene>
    <name evidence="9" type="ORF">CTI12_AA543930</name>
</gene>
<sequence length="636" mass="70644">MQATVRMALVNQFKDRLREGNAVTLQRYSLGEIQPKFRIVTNPLRLSILSNTDCAKCLDFTGSKHGFVFRPFKSIVELKKEEDGQFDVIGRVIACEDLDNYDKNGRAGKKKPLTLIDAEGTELRCTLWGVYAQQFSDFLNKCSDHGKIIVVVQLAMTKIWDAVNHGSNFTVSSYTAKMCIQNGFHGTKLFLFNGNKTIDTAEFPEVEAFRQSLVAVEGPAESEHTASRISTASKNSTKDDFVTKFPLKNIAELLDVEQGVPSIIVGTICAIQEEEGWWYLGCRSCRKKVVKSSDIVDLESDTKQTPTAGANEWWCSKCLSTVTSIKTQFRLQVRVQDETGTVSVSLFNDEVQAILNNVTAYQLVDKYGKGDGAFPAEILEMVDKKFVLKVSIDGKNKEKVMPVFNVLRLSNDPDIIKSVCEHATPLKPENEATSSKAADVTPFDLESQTDENTTPQNVSKNGNADIDKSPSGTISQEKRKADEVEKTVLAYEEENTTSSKVADVTPFDLEPQTDENTTPQNVLKNGNADIDKSPSGTIAQEKLKADEVEKTDLEPQTDENTTPQNVLKNGNADIDKSPSGTIAQEKRKADEVEKTVLAYEEENSSTRESIFVCNDRLTSYSLQLLFISLCLYHCFL</sequence>
<dbReference type="PANTHER" id="PTHR47165:SF4">
    <property type="entry name" value="OS03G0429900 PROTEIN"/>
    <property type="match status" value="1"/>
</dbReference>
<evidence type="ECO:0000256" key="6">
    <source>
        <dbReference type="SAM" id="MobiDB-lite"/>
    </source>
</evidence>
<dbReference type="Proteomes" id="UP000245207">
    <property type="component" value="Unassembled WGS sequence"/>
</dbReference>
<dbReference type="OrthoDB" id="1751331at2759"/>
<proteinExistence type="inferred from homology"/>
<evidence type="ECO:0000256" key="3">
    <source>
        <dbReference type="ARBA" id="ARBA00022771"/>
    </source>
</evidence>
<dbReference type="InterPro" id="IPR047192">
    <property type="entry name" value="Euk_RPA1_DBD_C"/>
</dbReference>
<evidence type="ECO:0000259" key="8">
    <source>
        <dbReference type="Pfam" id="PF16900"/>
    </source>
</evidence>
<keyword evidence="10" id="KW-1185">Reference proteome</keyword>
<evidence type="ECO:0000256" key="4">
    <source>
        <dbReference type="ARBA" id="ARBA00022833"/>
    </source>
</evidence>
<evidence type="ECO:0000259" key="7">
    <source>
        <dbReference type="Pfam" id="PF08646"/>
    </source>
</evidence>
<comment type="caution">
    <text evidence="9">The sequence shown here is derived from an EMBL/GenBank/DDBJ whole genome shotgun (WGS) entry which is preliminary data.</text>
</comment>
<reference evidence="9 10" key="1">
    <citation type="journal article" date="2018" name="Mol. Plant">
        <title>The genome of Artemisia annua provides insight into the evolution of Asteraceae family and artemisinin biosynthesis.</title>
        <authorList>
            <person name="Shen Q."/>
            <person name="Zhang L."/>
            <person name="Liao Z."/>
            <person name="Wang S."/>
            <person name="Yan T."/>
            <person name="Shi P."/>
            <person name="Liu M."/>
            <person name="Fu X."/>
            <person name="Pan Q."/>
            <person name="Wang Y."/>
            <person name="Lv Z."/>
            <person name="Lu X."/>
            <person name="Zhang F."/>
            <person name="Jiang W."/>
            <person name="Ma Y."/>
            <person name="Chen M."/>
            <person name="Hao X."/>
            <person name="Li L."/>
            <person name="Tang Y."/>
            <person name="Lv G."/>
            <person name="Zhou Y."/>
            <person name="Sun X."/>
            <person name="Brodelius P.E."/>
            <person name="Rose J.K.C."/>
            <person name="Tang K."/>
        </authorList>
    </citation>
    <scope>NUCLEOTIDE SEQUENCE [LARGE SCALE GENOMIC DNA]</scope>
    <source>
        <strain evidence="10">cv. Huhao1</strain>
        <tissue evidence="9">Leaf</tissue>
    </source>
</reference>
<name>A0A2U1KZZ6_ARTAN</name>
<dbReference type="Gene3D" id="2.40.50.140">
    <property type="entry name" value="Nucleic acid-binding proteins"/>
    <property type="match status" value="2"/>
</dbReference>
<feature type="compositionally biased region" description="Basic and acidic residues" evidence="6">
    <location>
        <begin position="476"/>
        <end position="486"/>
    </location>
</feature>
<comment type="similarity">
    <text evidence="1">Belongs to the replication factor A protein 1 family.</text>
</comment>
<feature type="compositionally biased region" description="Polar residues" evidence="6">
    <location>
        <begin position="450"/>
        <end position="462"/>
    </location>
</feature>
<feature type="domain" description="Replication factor A C-terminal" evidence="7">
    <location>
        <begin position="265"/>
        <end position="392"/>
    </location>
</feature>
<dbReference type="InterPro" id="IPR031657">
    <property type="entry name" value="REPA_OB_2"/>
</dbReference>
<feature type="compositionally biased region" description="Polar residues" evidence="6">
    <location>
        <begin position="514"/>
        <end position="524"/>
    </location>
</feature>
<keyword evidence="3" id="KW-0863">Zinc-finger</keyword>
<dbReference type="InterPro" id="IPR012340">
    <property type="entry name" value="NA-bd_OB-fold"/>
</dbReference>
<accession>A0A2U1KZZ6</accession>
<keyword evidence="5" id="KW-0238">DNA-binding</keyword>
<dbReference type="Pfam" id="PF16900">
    <property type="entry name" value="REPA_OB_2"/>
    <property type="match status" value="1"/>
</dbReference>
<feature type="domain" description="Replication protein A OB" evidence="8">
    <location>
        <begin position="80"/>
        <end position="143"/>
    </location>
</feature>
<dbReference type="SUPFAM" id="SSF50249">
    <property type="entry name" value="Nucleic acid-binding proteins"/>
    <property type="match status" value="2"/>
</dbReference>
<keyword evidence="4" id="KW-0862">Zinc</keyword>
<feature type="region of interest" description="Disordered" evidence="6">
    <location>
        <begin position="445"/>
        <end position="588"/>
    </location>
</feature>
<evidence type="ECO:0000313" key="9">
    <source>
        <dbReference type="EMBL" id="PWA42284.1"/>
    </source>
</evidence>
<feature type="compositionally biased region" description="Polar residues" evidence="6">
    <location>
        <begin position="558"/>
        <end position="568"/>
    </location>
</feature>
<evidence type="ECO:0000256" key="5">
    <source>
        <dbReference type="ARBA" id="ARBA00023125"/>
    </source>
</evidence>
<evidence type="ECO:0000256" key="1">
    <source>
        <dbReference type="ARBA" id="ARBA00005690"/>
    </source>
</evidence>
<dbReference type="PANTHER" id="PTHR47165">
    <property type="entry name" value="OS03G0429900 PROTEIN"/>
    <property type="match status" value="1"/>
</dbReference>